<dbReference type="InterPro" id="IPR036871">
    <property type="entry name" value="PX_dom_sf"/>
</dbReference>
<dbReference type="Gene3D" id="3.30.1520.10">
    <property type="entry name" value="Phox-like domain"/>
    <property type="match status" value="1"/>
</dbReference>
<feature type="compositionally biased region" description="Basic and acidic residues" evidence="1">
    <location>
        <begin position="215"/>
        <end position="228"/>
    </location>
</feature>
<evidence type="ECO:0000259" key="2">
    <source>
        <dbReference type="PROSITE" id="PS50195"/>
    </source>
</evidence>
<dbReference type="InterPro" id="IPR036181">
    <property type="entry name" value="MIT_dom_sf"/>
</dbReference>
<dbReference type="AlphaFoldDB" id="A0A8B9HDE5"/>
<dbReference type="Pfam" id="PF00787">
    <property type="entry name" value="PX"/>
    <property type="match status" value="1"/>
</dbReference>
<dbReference type="SUPFAM" id="SSF64268">
    <property type="entry name" value="PX domain"/>
    <property type="match status" value="1"/>
</dbReference>
<dbReference type="Pfam" id="PF04212">
    <property type="entry name" value="MIT"/>
    <property type="match status" value="1"/>
</dbReference>
<dbReference type="PANTHER" id="PTHR15508:SF2">
    <property type="entry name" value="RIBOSOMAL PROTEIN S6 KINASE DELTA-1"/>
    <property type="match status" value="1"/>
</dbReference>
<evidence type="ECO:0000313" key="3">
    <source>
        <dbReference type="Ensembl" id="ENSAMXP00005011810.1"/>
    </source>
</evidence>
<dbReference type="InterPro" id="IPR007330">
    <property type="entry name" value="MIT_dom"/>
</dbReference>
<dbReference type="PANTHER" id="PTHR15508">
    <property type="entry name" value="RIBOSOMAL PROTEIN S6 KINASE"/>
    <property type="match status" value="1"/>
</dbReference>
<dbReference type="FunFam" id="1.20.58.80:FF:000005">
    <property type="entry name" value="ribosomal protein S6 kinase delta-1 isoform X1"/>
    <property type="match status" value="1"/>
</dbReference>
<protein>
    <submittedName>
        <fullName evidence="3">Ribosomal protein S6 kinase C1</fullName>
    </submittedName>
</protein>
<dbReference type="InterPro" id="IPR001683">
    <property type="entry name" value="PX_dom"/>
</dbReference>
<dbReference type="GO" id="GO:0005769">
    <property type="term" value="C:early endosome"/>
    <property type="evidence" value="ECO:0007669"/>
    <property type="project" value="TreeGrafter"/>
</dbReference>
<dbReference type="InterPro" id="IPR051866">
    <property type="entry name" value="Intracell_Sig-Traffick_Protein"/>
</dbReference>
<evidence type="ECO:0000313" key="4">
    <source>
        <dbReference type="Proteomes" id="UP000694621"/>
    </source>
</evidence>
<organism evidence="3 4">
    <name type="scientific">Astyanax mexicanus</name>
    <name type="common">Blind cave fish</name>
    <name type="synonym">Astyanax fasciatus mexicanus</name>
    <dbReference type="NCBI Taxonomy" id="7994"/>
    <lineage>
        <taxon>Eukaryota</taxon>
        <taxon>Metazoa</taxon>
        <taxon>Chordata</taxon>
        <taxon>Craniata</taxon>
        <taxon>Vertebrata</taxon>
        <taxon>Euteleostomi</taxon>
        <taxon>Actinopterygii</taxon>
        <taxon>Neopterygii</taxon>
        <taxon>Teleostei</taxon>
        <taxon>Ostariophysi</taxon>
        <taxon>Characiformes</taxon>
        <taxon>Characoidei</taxon>
        <taxon>Acestrorhamphidae</taxon>
        <taxon>Acestrorhamphinae</taxon>
        <taxon>Astyanax</taxon>
    </lineage>
</organism>
<dbReference type="Ensembl" id="ENSAMXT00005013119.1">
    <property type="protein sequence ID" value="ENSAMXP00005011810.1"/>
    <property type="gene ID" value="ENSAMXG00005006400.1"/>
</dbReference>
<sequence>MISQRERGELARFYTVTDPKKHRKGYTVYKVTARIISRKNPEDVQEITVWKRYSDFKKLHKDLWQIHRNLYRQSELFPPFAKAKVFGRFDESVIEERRQCSEDLLQFSANIPALYGSQHIQDFFKDGEVQDGSDLIGPAEPFSDFLADSLSDSSSDVHKDIGGVDDLTVTSQSEYGGPSSDSDLISLLVDGDSLAELDDGMASGRSSPNHTAGGSRRDVSPSRPELEPSRFSKAALFPSSLCKKDYLEKASEQIGLAVQKEVEQDFAAAFSYYRSGVDLLLQGVQGEASPSRREAVKKKTAEYLMRAELISSTHLKDSMGQNSTQNRVSPADNTSFRVYLYQLCTSGDSDFLLILLYKTAQAQSGGMESVCEQQFSCLATEAHWYLGQDFDWAILTHEYSLI</sequence>
<dbReference type="GO" id="GO:0035091">
    <property type="term" value="F:phosphatidylinositol binding"/>
    <property type="evidence" value="ECO:0007669"/>
    <property type="project" value="InterPro"/>
</dbReference>
<dbReference type="FunFam" id="3.30.1520.10:FF:000017">
    <property type="entry name" value="ribosomal protein S6 kinase delta-1 isoform X1"/>
    <property type="match status" value="1"/>
</dbReference>
<feature type="region of interest" description="Disordered" evidence="1">
    <location>
        <begin position="197"/>
        <end position="228"/>
    </location>
</feature>
<dbReference type="PROSITE" id="PS50195">
    <property type="entry name" value="PX"/>
    <property type="match status" value="1"/>
</dbReference>
<dbReference type="SMART" id="SM00745">
    <property type="entry name" value="MIT"/>
    <property type="match status" value="1"/>
</dbReference>
<dbReference type="Proteomes" id="UP000694621">
    <property type="component" value="Unplaced"/>
</dbReference>
<accession>A0A8B9HDE5</accession>
<dbReference type="SUPFAM" id="SSF116846">
    <property type="entry name" value="MIT domain"/>
    <property type="match status" value="1"/>
</dbReference>
<proteinExistence type="predicted"/>
<evidence type="ECO:0000256" key="1">
    <source>
        <dbReference type="SAM" id="MobiDB-lite"/>
    </source>
</evidence>
<dbReference type="Gene3D" id="1.20.58.80">
    <property type="entry name" value="Phosphotransferase system, lactose/cellobiose-type IIA subunit"/>
    <property type="match status" value="1"/>
</dbReference>
<dbReference type="SMART" id="SM00312">
    <property type="entry name" value="PX"/>
    <property type="match status" value="1"/>
</dbReference>
<reference evidence="3" key="1">
    <citation type="submission" date="2025-08" db="UniProtKB">
        <authorList>
            <consortium name="Ensembl"/>
        </authorList>
    </citation>
    <scope>IDENTIFICATION</scope>
</reference>
<name>A0A8B9HDE5_ASTMX</name>
<dbReference type="CDD" id="cd02677">
    <property type="entry name" value="MIT_SNX15"/>
    <property type="match status" value="1"/>
</dbReference>
<feature type="domain" description="PX" evidence="2">
    <location>
        <begin position="7"/>
        <end position="131"/>
    </location>
</feature>